<proteinExistence type="predicted"/>
<dbReference type="Proteomes" id="UP000623608">
    <property type="component" value="Unassembled WGS sequence"/>
</dbReference>
<sequence>MSGTGCSLAALLEAGGPVRVALRPCCLVALVGPRNAPASAVACAAAEPSAEPAGNGALVRTGAEPTEGSGAELVDVGAFVRGGAEAAVATAAGVELAAVDAAEIVAESGAVP</sequence>
<keyword evidence="2" id="KW-1185">Reference proteome</keyword>
<accession>A0A919NJY0</accession>
<evidence type="ECO:0000313" key="2">
    <source>
        <dbReference type="Proteomes" id="UP000623608"/>
    </source>
</evidence>
<comment type="caution">
    <text evidence="1">The sequence shown here is derived from an EMBL/GenBank/DDBJ whole genome shotgun (WGS) entry which is preliminary data.</text>
</comment>
<gene>
    <name evidence="1" type="ORF">Ate02nite_25830</name>
</gene>
<reference evidence="1" key="1">
    <citation type="submission" date="2021-01" db="EMBL/GenBank/DDBJ databases">
        <title>Whole genome shotgun sequence of Actinoplanes tereljensis NBRC 105297.</title>
        <authorList>
            <person name="Komaki H."/>
            <person name="Tamura T."/>
        </authorList>
    </citation>
    <scope>NUCLEOTIDE SEQUENCE</scope>
    <source>
        <strain evidence="1">NBRC 105297</strain>
    </source>
</reference>
<evidence type="ECO:0000313" key="1">
    <source>
        <dbReference type="EMBL" id="GIF19853.1"/>
    </source>
</evidence>
<protein>
    <submittedName>
        <fullName evidence="1">Uncharacterized protein</fullName>
    </submittedName>
</protein>
<organism evidence="1 2">
    <name type="scientific">Paractinoplanes tereljensis</name>
    <dbReference type="NCBI Taxonomy" id="571912"/>
    <lineage>
        <taxon>Bacteria</taxon>
        <taxon>Bacillati</taxon>
        <taxon>Actinomycetota</taxon>
        <taxon>Actinomycetes</taxon>
        <taxon>Micromonosporales</taxon>
        <taxon>Micromonosporaceae</taxon>
        <taxon>Paractinoplanes</taxon>
    </lineage>
</organism>
<dbReference type="AlphaFoldDB" id="A0A919NJY0"/>
<dbReference type="RefSeq" id="WP_203804688.1">
    <property type="nucleotide sequence ID" value="NZ_BOMY01000018.1"/>
</dbReference>
<name>A0A919NJY0_9ACTN</name>
<dbReference type="EMBL" id="BOMY01000018">
    <property type="protein sequence ID" value="GIF19853.1"/>
    <property type="molecule type" value="Genomic_DNA"/>
</dbReference>